<organism evidence="1 2">
    <name type="scientific">Holotrichia oblita</name>
    <name type="common">Chafer beetle</name>
    <dbReference type="NCBI Taxonomy" id="644536"/>
    <lineage>
        <taxon>Eukaryota</taxon>
        <taxon>Metazoa</taxon>
        <taxon>Ecdysozoa</taxon>
        <taxon>Arthropoda</taxon>
        <taxon>Hexapoda</taxon>
        <taxon>Insecta</taxon>
        <taxon>Pterygota</taxon>
        <taxon>Neoptera</taxon>
        <taxon>Endopterygota</taxon>
        <taxon>Coleoptera</taxon>
        <taxon>Polyphaga</taxon>
        <taxon>Scarabaeiformia</taxon>
        <taxon>Scarabaeidae</taxon>
        <taxon>Melolonthinae</taxon>
        <taxon>Holotrichia</taxon>
    </lineage>
</organism>
<comment type="caution">
    <text evidence="1">The sequence shown here is derived from an EMBL/GenBank/DDBJ whole genome shotgun (WGS) entry which is preliminary data.</text>
</comment>
<evidence type="ECO:0000313" key="2">
    <source>
        <dbReference type="Proteomes" id="UP001056778"/>
    </source>
</evidence>
<name>A0ACB9TUV5_HOLOL</name>
<keyword evidence="2" id="KW-1185">Reference proteome</keyword>
<reference evidence="1" key="1">
    <citation type="submission" date="2022-04" db="EMBL/GenBank/DDBJ databases">
        <title>Chromosome-scale genome assembly of Holotrichia oblita Faldermann.</title>
        <authorList>
            <person name="Rongchong L."/>
        </authorList>
    </citation>
    <scope>NUCLEOTIDE SEQUENCE</scope>
    <source>
        <strain evidence="1">81SQS9</strain>
    </source>
</reference>
<proteinExistence type="predicted"/>
<gene>
    <name evidence="1" type="ORF">MML48_1g10918</name>
</gene>
<sequence length="458" mass="51175">MNLSEKVAIVTGGAGGIGKGCAEELLENGIKIHCTLQGVTIADVNDTLGKASAEELNQKYGSSKVLFVKTDVTNTESFENAFSKTIEAYGNVDILINNAGLMNEINWKISIQVNLIGVTIGSLLAIEKYFPKYKSGDKAYIINLSSIAGITPADFCPVYTATKHAVIGLTRSYGLNRHLLEKGIYVMALCPSSTDTPMKDYMRETARYKDLYDEAFAQFSSYFQKTTTIGKAAIRAMEDEDSGSAWFIKDEEIYKILSCLTPEEGVERLVEDPEVWKRWFEELSSGKESPIDTECADELEDDIIEESDHNTASEQDVSAEDDNFIEEFGNFYVGIKDKITRWRKSMPNINVRLRFHNIIKLLPGTKGNTRNATTEIACLTLFITETVVRLITAATNIYIEKVRSNFQTDQDARFTDEREIGAFLGILPLIGTLRSSKKNLHKIPKEMESNHAIWHSSN</sequence>
<protein>
    <submittedName>
        <fullName evidence="1">15-hydroxyprostaglandin dehydrogenase [nad(+)]</fullName>
    </submittedName>
</protein>
<evidence type="ECO:0000313" key="1">
    <source>
        <dbReference type="EMBL" id="KAI4470581.1"/>
    </source>
</evidence>
<dbReference type="EMBL" id="CM043015">
    <property type="protein sequence ID" value="KAI4470581.1"/>
    <property type="molecule type" value="Genomic_DNA"/>
</dbReference>
<accession>A0ACB9TUV5</accession>
<dbReference type="Proteomes" id="UP001056778">
    <property type="component" value="Chromosome 1"/>
</dbReference>